<evidence type="ECO:0000256" key="3">
    <source>
        <dbReference type="ARBA" id="ARBA00022840"/>
    </source>
</evidence>
<dbReference type="InterPro" id="IPR003439">
    <property type="entry name" value="ABC_transporter-like_ATP-bd"/>
</dbReference>
<dbReference type="InterPro" id="IPR051120">
    <property type="entry name" value="ABC_AA/LPS_Transport"/>
</dbReference>
<evidence type="ECO:0000313" key="6">
    <source>
        <dbReference type="Proteomes" id="UP000332515"/>
    </source>
</evidence>
<dbReference type="Pfam" id="PF00005">
    <property type="entry name" value="ABC_tran"/>
    <property type="match status" value="1"/>
</dbReference>
<dbReference type="GO" id="GO:0015188">
    <property type="term" value="F:L-isoleucine transmembrane transporter activity"/>
    <property type="evidence" value="ECO:0007669"/>
    <property type="project" value="TreeGrafter"/>
</dbReference>
<dbReference type="GO" id="GO:0005304">
    <property type="term" value="F:L-valine transmembrane transporter activity"/>
    <property type="evidence" value="ECO:0007669"/>
    <property type="project" value="TreeGrafter"/>
</dbReference>
<dbReference type="SUPFAM" id="SSF52540">
    <property type="entry name" value="P-loop containing nucleoside triphosphate hydrolases"/>
    <property type="match status" value="1"/>
</dbReference>
<dbReference type="CDD" id="cd03219">
    <property type="entry name" value="ABC_Mj1267_LivG_branched"/>
    <property type="match status" value="1"/>
</dbReference>
<keyword evidence="1" id="KW-0813">Transport</keyword>
<dbReference type="GO" id="GO:0015808">
    <property type="term" value="P:L-alanine transport"/>
    <property type="evidence" value="ECO:0007669"/>
    <property type="project" value="TreeGrafter"/>
</dbReference>
<dbReference type="GO" id="GO:0016887">
    <property type="term" value="F:ATP hydrolysis activity"/>
    <property type="evidence" value="ECO:0007669"/>
    <property type="project" value="InterPro"/>
</dbReference>
<dbReference type="SMART" id="SM00382">
    <property type="entry name" value="AAA"/>
    <property type="match status" value="1"/>
</dbReference>
<evidence type="ECO:0000256" key="2">
    <source>
        <dbReference type="ARBA" id="ARBA00022741"/>
    </source>
</evidence>
<dbReference type="RefSeq" id="WP_153487942.1">
    <property type="nucleotide sequence ID" value="NZ_VWNA01000002.1"/>
</dbReference>
<evidence type="ECO:0000313" key="5">
    <source>
        <dbReference type="EMBL" id="MQT14753.1"/>
    </source>
</evidence>
<dbReference type="Pfam" id="PF12399">
    <property type="entry name" value="BCA_ABC_TP_C"/>
    <property type="match status" value="1"/>
</dbReference>
<evidence type="ECO:0000259" key="4">
    <source>
        <dbReference type="PROSITE" id="PS50893"/>
    </source>
</evidence>
<protein>
    <submittedName>
        <fullName evidence="5">ABC transporter ATP-binding protein</fullName>
    </submittedName>
</protein>
<dbReference type="GO" id="GO:1903806">
    <property type="term" value="P:L-isoleucine import across plasma membrane"/>
    <property type="evidence" value="ECO:0007669"/>
    <property type="project" value="TreeGrafter"/>
</dbReference>
<proteinExistence type="predicted"/>
<reference evidence="5 6" key="1">
    <citation type="submission" date="2019-09" db="EMBL/GenBank/DDBJ databases">
        <title>Segnochrobactrum spirostomi gen. nov., sp. nov., isolated from the ciliate Spirostomum cf. yagiui and description of a novel family, Segnochrobactraceae fam. nov. within the order Rhizobiales of the class Alphaproteobacteria.</title>
        <authorList>
            <person name="Akter S."/>
            <person name="Shazib S.U.A."/>
            <person name="Shin M.K."/>
        </authorList>
    </citation>
    <scope>NUCLEOTIDE SEQUENCE [LARGE SCALE GENOMIC DNA]</scope>
    <source>
        <strain evidence="5 6">Sp-1</strain>
    </source>
</reference>
<gene>
    <name evidence="5" type="ORF">F0357_19245</name>
</gene>
<sequence>MSDVLAHPSRGPASETLLDVQGLGKSFGGLAAVRRVDLSVARGSVHAIIGPNGAGKTTVFNCITAFVKPSAGIIRLDGARIDGLPAHRVAAHGVARTYQNVRLFESMTAIENVLVGEHRRLKSSFLGVVLRTPGHRAEEAEARERARAMLDFVGIPHRAGTLARNMPYGDQRRLEIARALVGQPKLLMLDEPAAGMNPAEGHALVGLIERIRSDLGVTVILIEHHMRVVMAIADRITVFDQGAVLAEGRPTEIQADERVITAYLGRRATAAEVEAVEHLSEEASIAEAGAA</sequence>
<dbReference type="Proteomes" id="UP000332515">
    <property type="component" value="Unassembled WGS sequence"/>
</dbReference>
<accession>A0A6A7Y648</accession>
<evidence type="ECO:0000256" key="1">
    <source>
        <dbReference type="ARBA" id="ARBA00022448"/>
    </source>
</evidence>
<dbReference type="GO" id="GO:0005886">
    <property type="term" value="C:plasma membrane"/>
    <property type="evidence" value="ECO:0007669"/>
    <property type="project" value="TreeGrafter"/>
</dbReference>
<dbReference type="GO" id="GO:0015192">
    <property type="term" value="F:L-phenylalanine transmembrane transporter activity"/>
    <property type="evidence" value="ECO:0007669"/>
    <property type="project" value="TreeGrafter"/>
</dbReference>
<dbReference type="GO" id="GO:0005524">
    <property type="term" value="F:ATP binding"/>
    <property type="evidence" value="ECO:0007669"/>
    <property type="project" value="UniProtKB-KW"/>
</dbReference>
<dbReference type="PANTHER" id="PTHR45772">
    <property type="entry name" value="CONSERVED COMPONENT OF ABC TRANSPORTER FOR NATURAL AMINO ACIDS-RELATED"/>
    <property type="match status" value="1"/>
</dbReference>
<dbReference type="PANTHER" id="PTHR45772:SF7">
    <property type="entry name" value="AMINO ACID ABC TRANSPORTER ATP-BINDING PROTEIN"/>
    <property type="match status" value="1"/>
</dbReference>
<dbReference type="GO" id="GO:1903805">
    <property type="term" value="P:L-valine import across plasma membrane"/>
    <property type="evidence" value="ECO:0007669"/>
    <property type="project" value="TreeGrafter"/>
</dbReference>
<dbReference type="AlphaFoldDB" id="A0A6A7Y648"/>
<keyword evidence="3 5" id="KW-0067">ATP-binding</keyword>
<dbReference type="InterPro" id="IPR027417">
    <property type="entry name" value="P-loop_NTPase"/>
</dbReference>
<keyword evidence="2" id="KW-0547">Nucleotide-binding</keyword>
<dbReference type="GO" id="GO:0042941">
    <property type="term" value="P:D-alanine transmembrane transport"/>
    <property type="evidence" value="ECO:0007669"/>
    <property type="project" value="TreeGrafter"/>
</dbReference>
<keyword evidence="6" id="KW-1185">Reference proteome</keyword>
<dbReference type="EMBL" id="VWNA01000002">
    <property type="protein sequence ID" value="MQT14753.1"/>
    <property type="molecule type" value="Genomic_DNA"/>
</dbReference>
<dbReference type="FunFam" id="3.40.50.300:FF:000421">
    <property type="entry name" value="Branched-chain amino acid ABC transporter ATP-binding protein"/>
    <property type="match status" value="1"/>
</dbReference>
<name>A0A6A7Y648_9HYPH</name>
<dbReference type="Gene3D" id="3.40.50.300">
    <property type="entry name" value="P-loop containing nucleotide triphosphate hydrolases"/>
    <property type="match status" value="1"/>
</dbReference>
<dbReference type="PROSITE" id="PS50893">
    <property type="entry name" value="ABC_TRANSPORTER_2"/>
    <property type="match status" value="1"/>
</dbReference>
<dbReference type="InterPro" id="IPR003593">
    <property type="entry name" value="AAA+_ATPase"/>
</dbReference>
<dbReference type="InterPro" id="IPR032823">
    <property type="entry name" value="BCA_ABC_TP_C"/>
</dbReference>
<comment type="caution">
    <text evidence="5">The sequence shown here is derived from an EMBL/GenBank/DDBJ whole genome shotgun (WGS) entry which is preliminary data.</text>
</comment>
<organism evidence="5 6">
    <name type="scientific">Segnochrobactrum spirostomi</name>
    <dbReference type="NCBI Taxonomy" id="2608987"/>
    <lineage>
        <taxon>Bacteria</taxon>
        <taxon>Pseudomonadati</taxon>
        <taxon>Pseudomonadota</taxon>
        <taxon>Alphaproteobacteria</taxon>
        <taxon>Hyphomicrobiales</taxon>
        <taxon>Segnochrobactraceae</taxon>
        <taxon>Segnochrobactrum</taxon>
    </lineage>
</organism>
<feature type="domain" description="ABC transporter" evidence="4">
    <location>
        <begin position="18"/>
        <end position="266"/>
    </location>
</feature>